<name>A0A2P5BZ23_PARAD</name>
<evidence type="ECO:0000313" key="2">
    <source>
        <dbReference type="Proteomes" id="UP000237105"/>
    </source>
</evidence>
<dbReference type="AlphaFoldDB" id="A0A2P5BZ23"/>
<comment type="caution">
    <text evidence="1">The sequence shown here is derived from an EMBL/GenBank/DDBJ whole genome shotgun (WGS) entry which is preliminary data.</text>
</comment>
<dbReference type="Proteomes" id="UP000237105">
    <property type="component" value="Unassembled WGS sequence"/>
</dbReference>
<keyword evidence="2" id="KW-1185">Reference proteome</keyword>
<dbReference type="EMBL" id="JXTB01000200">
    <property type="protein sequence ID" value="PON53995.1"/>
    <property type="molecule type" value="Genomic_DNA"/>
</dbReference>
<accession>A0A2P5BZ23</accession>
<gene>
    <name evidence="1" type="ORF">PanWU01x14_198730</name>
</gene>
<evidence type="ECO:0000313" key="1">
    <source>
        <dbReference type="EMBL" id="PON53995.1"/>
    </source>
</evidence>
<proteinExistence type="predicted"/>
<sequence length="141" mass="15171">MDLAALKDSGSDHSKVSQQFADGVILGAILILVVDLVSSKNGGEVVSGSEPGINKAKNQAVAHNFIGLYRVQGEATPVSAAIAVPKHPPIFIPDEHPSTTVQRFDDHYDNENDTILDHELALLSLSPIWFDSHRPDLLALI</sequence>
<organism evidence="1 2">
    <name type="scientific">Parasponia andersonii</name>
    <name type="common">Sponia andersonii</name>
    <dbReference type="NCBI Taxonomy" id="3476"/>
    <lineage>
        <taxon>Eukaryota</taxon>
        <taxon>Viridiplantae</taxon>
        <taxon>Streptophyta</taxon>
        <taxon>Embryophyta</taxon>
        <taxon>Tracheophyta</taxon>
        <taxon>Spermatophyta</taxon>
        <taxon>Magnoliopsida</taxon>
        <taxon>eudicotyledons</taxon>
        <taxon>Gunneridae</taxon>
        <taxon>Pentapetalae</taxon>
        <taxon>rosids</taxon>
        <taxon>fabids</taxon>
        <taxon>Rosales</taxon>
        <taxon>Cannabaceae</taxon>
        <taxon>Parasponia</taxon>
    </lineage>
</organism>
<protein>
    <submittedName>
        <fullName evidence="1">Uncharacterized protein</fullName>
    </submittedName>
</protein>
<reference evidence="2" key="1">
    <citation type="submission" date="2016-06" db="EMBL/GenBank/DDBJ databases">
        <title>Parallel loss of symbiosis genes in relatives of nitrogen-fixing non-legume Parasponia.</title>
        <authorList>
            <person name="Van Velzen R."/>
            <person name="Holmer R."/>
            <person name="Bu F."/>
            <person name="Rutten L."/>
            <person name="Van Zeijl A."/>
            <person name="Liu W."/>
            <person name="Santuari L."/>
            <person name="Cao Q."/>
            <person name="Sharma T."/>
            <person name="Shen D."/>
            <person name="Roswanjaya Y."/>
            <person name="Wardhani T."/>
            <person name="Kalhor M.S."/>
            <person name="Jansen J."/>
            <person name="Van den Hoogen J."/>
            <person name="Gungor B."/>
            <person name="Hartog M."/>
            <person name="Hontelez J."/>
            <person name="Verver J."/>
            <person name="Yang W.-C."/>
            <person name="Schijlen E."/>
            <person name="Repin R."/>
            <person name="Schilthuizen M."/>
            <person name="Schranz E."/>
            <person name="Heidstra R."/>
            <person name="Miyata K."/>
            <person name="Fedorova E."/>
            <person name="Kohlen W."/>
            <person name="Bisseling T."/>
            <person name="Smit S."/>
            <person name="Geurts R."/>
        </authorList>
    </citation>
    <scope>NUCLEOTIDE SEQUENCE [LARGE SCALE GENOMIC DNA]</scope>
    <source>
        <strain evidence="2">cv. WU1-14</strain>
    </source>
</reference>